<name>A0AAC9NQ04_9GAMM</name>
<comment type="cofactor">
    <cofactor evidence="9">
        <name>Mg(2+)</name>
        <dbReference type="ChEBI" id="CHEBI:18420"/>
    </cofactor>
    <cofactor evidence="9">
        <name>Mn(2+)</name>
        <dbReference type="ChEBI" id="CHEBI:29035"/>
    </cofactor>
</comment>
<evidence type="ECO:0000256" key="7">
    <source>
        <dbReference type="ARBA" id="ARBA00023229"/>
    </source>
</evidence>
<keyword evidence="9" id="KW-0460">Magnesium</keyword>
<dbReference type="InterPro" id="IPR013644">
    <property type="entry name" value="DXP_reductoisomerase_C"/>
</dbReference>
<feature type="binding site" evidence="9">
    <location>
        <position position="124"/>
    </location>
    <ligand>
        <name>NADPH</name>
        <dbReference type="ChEBI" id="CHEBI:57783"/>
    </ligand>
</feature>
<dbReference type="GO" id="GO:0030604">
    <property type="term" value="F:1-deoxy-D-xylulose-5-phosphate reductoisomerase activity"/>
    <property type="evidence" value="ECO:0007669"/>
    <property type="project" value="UniProtKB-UniRule"/>
</dbReference>
<feature type="binding site" evidence="9">
    <location>
        <position position="177"/>
    </location>
    <ligand>
        <name>1-deoxy-D-xylulose 5-phosphate</name>
        <dbReference type="ChEBI" id="CHEBI:57792"/>
    </ligand>
</feature>
<dbReference type="InterPro" id="IPR036291">
    <property type="entry name" value="NAD(P)-bd_dom_sf"/>
</dbReference>
<feature type="binding site" evidence="9">
    <location>
        <position position="15"/>
    </location>
    <ligand>
        <name>NADPH</name>
        <dbReference type="ChEBI" id="CHEBI:57783"/>
    </ligand>
</feature>
<evidence type="ECO:0000259" key="10">
    <source>
        <dbReference type="Pfam" id="PF02670"/>
    </source>
</evidence>
<sequence>MSNKTKVTILGATGSIGDSTLAVIRDSNDFEVFALTAFSNIEKLANLCQEFKPKFAVVPNLVQKQKLQSLVTGVEVLVGESGLKKVSSLAEVDIVMSAIVGIAGLKPTFAAAKAGKKILLANKESLVTAGHLLVDEVMKNNAQLIPVDSEHNAIFQCIDNPSKKYTTEIDKIILTASGGPFRDKQLGDLTDVTPEQACAHPNWQMGRKISVDSSTMVNKALEIIEAYWLFSVSADKIGVLIHPQSVVHSMVRYVDGSYIAQLGVPDMKTPIANAMYYPKRGSVNVGSLDFTKHELTFREVCFDRFEALKIVFDNLKNKNYAANIVFNAANEELVAAFLDKKIKYLEIIEVNKKVTKELNFENPKNIEEVFEIDRKTREYVDSVLG</sequence>
<dbReference type="Gene3D" id="3.40.50.720">
    <property type="entry name" value="NAD(P)-binding Rossmann-like Domain"/>
    <property type="match status" value="1"/>
</dbReference>
<evidence type="ECO:0000313" key="14">
    <source>
        <dbReference type="Proteomes" id="UP000182459"/>
    </source>
</evidence>
<proteinExistence type="inferred from homology"/>
<dbReference type="EMBL" id="CP018093">
    <property type="protein sequence ID" value="APD50969.1"/>
    <property type="molecule type" value="Genomic_DNA"/>
</dbReference>
<evidence type="ECO:0000256" key="4">
    <source>
        <dbReference type="ARBA" id="ARBA00022857"/>
    </source>
</evidence>
<dbReference type="InterPro" id="IPR026877">
    <property type="entry name" value="DXPR_C"/>
</dbReference>
<keyword evidence="7 9" id="KW-0414">Isoprene biosynthesis</keyword>
<feature type="domain" description="1-deoxy-D-xylulose 5-phosphate reductoisomerase N-terminal" evidence="10">
    <location>
        <begin position="7"/>
        <end position="130"/>
    </location>
</feature>
<dbReference type="SUPFAM" id="SSF51735">
    <property type="entry name" value="NAD(P)-binding Rossmann-fold domains"/>
    <property type="match status" value="1"/>
</dbReference>
<evidence type="ECO:0000256" key="2">
    <source>
        <dbReference type="ARBA" id="ARBA00006825"/>
    </source>
</evidence>
<dbReference type="GO" id="GO:0051484">
    <property type="term" value="P:isopentenyl diphosphate biosynthetic process, methylerythritol 4-phosphate pathway involved in terpenoid biosynthetic process"/>
    <property type="evidence" value="ECO:0007669"/>
    <property type="project" value="UniProtKB-ARBA"/>
</dbReference>
<evidence type="ECO:0000256" key="6">
    <source>
        <dbReference type="ARBA" id="ARBA00023211"/>
    </source>
</evidence>
<feature type="binding site" evidence="9">
    <location>
        <position position="150"/>
    </location>
    <ligand>
        <name>Mn(2+)</name>
        <dbReference type="ChEBI" id="CHEBI:29035"/>
    </ligand>
</feature>
<dbReference type="PIRSF" id="PIRSF006205">
    <property type="entry name" value="Dxp_reductismrs"/>
    <property type="match status" value="1"/>
</dbReference>
<dbReference type="RefSeq" id="WP_066046541.1">
    <property type="nucleotide sequence ID" value="NZ_CP018093.1"/>
</dbReference>
<reference evidence="13 14" key="1">
    <citation type="submission" date="2016-11" db="EMBL/GenBank/DDBJ databases">
        <authorList>
            <person name="Hagglund E."/>
            <person name="Bystrom M."/>
            <person name="Naslund J."/>
            <person name="Stenberg P."/>
            <person name="Sjodin A."/>
        </authorList>
    </citation>
    <scope>NUCLEOTIDE SEQUENCE [LARGE SCALE GENOMIC DNA]</scope>
    <source>
        <strain evidence="13 14">CCUG 58020</strain>
    </source>
</reference>
<dbReference type="PANTHER" id="PTHR30525:SF0">
    <property type="entry name" value="1-DEOXY-D-XYLULOSE 5-PHOSPHATE REDUCTOISOMERASE, CHLOROPLASTIC"/>
    <property type="match status" value="1"/>
</dbReference>
<comment type="pathway">
    <text evidence="1 9">Isoprenoid biosynthesis; isopentenyl diphosphate biosynthesis via DXP pathway; isopentenyl diphosphate from 1-deoxy-D-xylulose 5-phosphate: step 1/6.</text>
</comment>
<dbReference type="KEGG" id="fhi:FSC454_07645"/>
<dbReference type="Gene3D" id="1.10.1740.10">
    <property type="match status" value="1"/>
</dbReference>
<dbReference type="InterPro" id="IPR013512">
    <property type="entry name" value="DXP_reductoisomerase_N"/>
</dbReference>
<dbReference type="Pfam" id="PF13288">
    <property type="entry name" value="DXPR_C"/>
    <property type="match status" value="1"/>
</dbReference>
<dbReference type="InterPro" id="IPR036169">
    <property type="entry name" value="DXPR_C_sf"/>
</dbReference>
<dbReference type="EC" id="1.1.1.267" evidence="9"/>
<feature type="binding site" evidence="9">
    <location>
        <position position="150"/>
    </location>
    <ligand>
        <name>1-deoxy-D-xylulose 5-phosphate</name>
        <dbReference type="ChEBI" id="CHEBI:57792"/>
    </ligand>
</feature>
<dbReference type="AlphaFoldDB" id="A0AAC9NQ04"/>
<evidence type="ECO:0000256" key="8">
    <source>
        <dbReference type="ARBA" id="ARBA00048543"/>
    </source>
</evidence>
<evidence type="ECO:0000256" key="1">
    <source>
        <dbReference type="ARBA" id="ARBA00005094"/>
    </source>
</evidence>
<dbReference type="PANTHER" id="PTHR30525">
    <property type="entry name" value="1-DEOXY-D-XYLULOSE 5-PHOSPHATE REDUCTOISOMERASE"/>
    <property type="match status" value="1"/>
</dbReference>
<keyword evidence="14" id="KW-1185">Reference proteome</keyword>
<feature type="binding site" evidence="9">
    <location>
        <position position="40"/>
    </location>
    <ligand>
        <name>NADPH</name>
        <dbReference type="ChEBI" id="CHEBI:57783"/>
    </ligand>
</feature>
<protein>
    <recommendedName>
        <fullName evidence="9">1-deoxy-D-xylulose 5-phosphate reductoisomerase</fullName>
        <shortName evidence="9">DXP reductoisomerase</shortName>
        <ecNumber evidence="9">1.1.1.267</ecNumber>
    </recommendedName>
    <alternativeName>
        <fullName evidence="9">1-deoxyxylulose-5-phosphate reductoisomerase</fullName>
    </alternativeName>
    <alternativeName>
        <fullName evidence="9">2-C-methyl-D-erythritol 4-phosphate synthase</fullName>
    </alternativeName>
</protein>
<feature type="binding site" evidence="9">
    <location>
        <position position="149"/>
    </location>
    <ligand>
        <name>1-deoxy-D-xylulose 5-phosphate</name>
        <dbReference type="ChEBI" id="CHEBI:57792"/>
    </ligand>
</feature>
<evidence type="ECO:0000259" key="11">
    <source>
        <dbReference type="Pfam" id="PF08436"/>
    </source>
</evidence>
<dbReference type="Pfam" id="PF02670">
    <property type="entry name" value="DXP_reductoisom"/>
    <property type="match status" value="1"/>
</dbReference>
<dbReference type="Pfam" id="PF08436">
    <property type="entry name" value="DXP_redisom_C"/>
    <property type="match status" value="1"/>
</dbReference>
<dbReference type="GO" id="GO:0070402">
    <property type="term" value="F:NADPH binding"/>
    <property type="evidence" value="ECO:0007669"/>
    <property type="project" value="InterPro"/>
</dbReference>
<comment type="similarity">
    <text evidence="2 9">Belongs to the DXR family.</text>
</comment>
<evidence type="ECO:0000259" key="12">
    <source>
        <dbReference type="Pfam" id="PF13288"/>
    </source>
</evidence>
<feature type="binding site" evidence="9">
    <location>
        <position position="206"/>
    </location>
    <ligand>
        <name>NADPH</name>
        <dbReference type="ChEBI" id="CHEBI:57783"/>
    </ligand>
</feature>
<organism evidence="13 14">
    <name type="scientific">Francisella hispaniensis FSC454</name>
    <dbReference type="NCBI Taxonomy" id="1088883"/>
    <lineage>
        <taxon>Bacteria</taxon>
        <taxon>Pseudomonadati</taxon>
        <taxon>Pseudomonadota</taxon>
        <taxon>Gammaproteobacteria</taxon>
        <taxon>Thiotrichales</taxon>
        <taxon>Francisellaceae</taxon>
        <taxon>Francisella</taxon>
    </lineage>
</organism>
<feature type="binding site" evidence="9">
    <location>
        <position position="13"/>
    </location>
    <ligand>
        <name>NADPH</name>
        <dbReference type="ChEBI" id="CHEBI:57783"/>
    </ligand>
</feature>
<dbReference type="InterPro" id="IPR003821">
    <property type="entry name" value="DXP_reductoisomerase"/>
</dbReference>
<dbReference type="GO" id="GO:0030145">
    <property type="term" value="F:manganese ion binding"/>
    <property type="evidence" value="ECO:0007669"/>
    <property type="project" value="TreeGrafter"/>
</dbReference>
<dbReference type="NCBIfam" id="TIGR00243">
    <property type="entry name" value="Dxr"/>
    <property type="match status" value="1"/>
</dbReference>
<feature type="domain" description="DXP reductoisomerase C-terminal" evidence="12">
    <location>
        <begin position="262"/>
        <end position="379"/>
    </location>
</feature>
<feature type="binding site" evidence="9">
    <location>
        <position position="218"/>
    </location>
    <ligand>
        <name>1-deoxy-D-xylulose 5-phosphate</name>
        <dbReference type="ChEBI" id="CHEBI:57792"/>
    </ligand>
</feature>
<feature type="binding site" evidence="9">
    <location>
        <position position="16"/>
    </location>
    <ligand>
        <name>NADPH</name>
        <dbReference type="ChEBI" id="CHEBI:57783"/>
    </ligand>
</feature>
<comment type="function">
    <text evidence="9">Catalyzes the NADPH-dependent rearrangement and reduction of 1-deoxy-D-xylulose-5-phosphate (DXP) to 2-C-methyl-D-erythritol 4-phosphate (MEP).</text>
</comment>
<dbReference type="SUPFAM" id="SSF69055">
    <property type="entry name" value="1-deoxy-D-xylulose-5-phosphate reductoisomerase, C-terminal domain"/>
    <property type="match status" value="1"/>
</dbReference>
<dbReference type="Proteomes" id="UP000182459">
    <property type="component" value="Chromosome"/>
</dbReference>
<keyword evidence="4 9" id="KW-0521">NADP</keyword>
<evidence type="ECO:0000313" key="13">
    <source>
        <dbReference type="EMBL" id="APD50969.1"/>
    </source>
</evidence>
<dbReference type="SUPFAM" id="SSF55347">
    <property type="entry name" value="Glyceraldehyde-3-phosphate dehydrogenase-like, C-terminal domain"/>
    <property type="match status" value="1"/>
</dbReference>
<feature type="binding site" evidence="9">
    <location>
        <position position="122"/>
    </location>
    <ligand>
        <name>NADPH</name>
        <dbReference type="ChEBI" id="CHEBI:57783"/>
    </ligand>
</feature>
<feature type="binding site" evidence="9">
    <location>
        <position position="200"/>
    </location>
    <ligand>
        <name>1-deoxy-D-xylulose 5-phosphate</name>
        <dbReference type="ChEBI" id="CHEBI:57792"/>
    </ligand>
</feature>
<evidence type="ECO:0000256" key="3">
    <source>
        <dbReference type="ARBA" id="ARBA00022723"/>
    </source>
</evidence>
<feature type="binding site" evidence="9">
    <location>
        <position position="222"/>
    </location>
    <ligand>
        <name>Mn(2+)</name>
        <dbReference type="ChEBI" id="CHEBI:29035"/>
    </ligand>
</feature>
<evidence type="ECO:0000256" key="5">
    <source>
        <dbReference type="ARBA" id="ARBA00023002"/>
    </source>
</evidence>
<gene>
    <name evidence="9" type="primary">dxr</name>
    <name evidence="13" type="ORF">FSC454_07645</name>
</gene>
<keyword evidence="6 9" id="KW-0464">Manganese</keyword>
<dbReference type="FunFam" id="3.40.50.720:FF:000045">
    <property type="entry name" value="1-deoxy-D-xylulose 5-phosphate reductoisomerase"/>
    <property type="match status" value="1"/>
</dbReference>
<evidence type="ECO:0000256" key="9">
    <source>
        <dbReference type="HAMAP-Rule" id="MF_00183"/>
    </source>
</evidence>
<feature type="binding site" evidence="9">
    <location>
        <position position="222"/>
    </location>
    <ligand>
        <name>1-deoxy-D-xylulose 5-phosphate</name>
        <dbReference type="ChEBI" id="CHEBI:57792"/>
    </ligand>
</feature>
<comment type="caution">
    <text evidence="9">Lacks conserved residue(s) required for the propagation of feature annotation.</text>
</comment>
<accession>A0AAC9NQ04</accession>
<feature type="binding site" evidence="9">
    <location>
        <position position="123"/>
    </location>
    <ligand>
        <name>1-deoxy-D-xylulose 5-phosphate</name>
        <dbReference type="ChEBI" id="CHEBI:57792"/>
    </ligand>
</feature>
<feature type="binding site" evidence="9">
    <location>
        <position position="213"/>
    </location>
    <ligand>
        <name>1-deoxy-D-xylulose 5-phosphate</name>
        <dbReference type="ChEBI" id="CHEBI:57792"/>
    </ligand>
</feature>
<comment type="catalytic activity">
    <reaction evidence="8">
        <text>2-C-methyl-D-erythritol 4-phosphate + NADP(+) = 1-deoxy-D-xylulose 5-phosphate + NADPH + H(+)</text>
        <dbReference type="Rhea" id="RHEA:13717"/>
        <dbReference type="ChEBI" id="CHEBI:15378"/>
        <dbReference type="ChEBI" id="CHEBI:57783"/>
        <dbReference type="ChEBI" id="CHEBI:57792"/>
        <dbReference type="ChEBI" id="CHEBI:58262"/>
        <dbReference type="ChEBI" id="CHEBI:58349"/>
        <dbReference type="EC" id="1.1.1.267"/>
    </reaction>
    <physiologicalReaction direction="right-to-left" evidence="8">
        <dbReference type="Rhea" id="RHEA:13719"/>
    </physiologicalReaction>
</comment>
<keyword evidence="3 9" id="KW-0479">Metal-binding</keyword>
<keyword evidence="5 9" id="KW-0560">Oxidoreductase</keyword>
<feature type="binding site" evidence="9">
    <location>
        <position position="219"/>
    </location>
    <ligand>
        <name>1-deoxy-D-xylulose 5-phosphate</name>
        <dbReference type="ChEBI" id="CHEBI:57792"/>
    </ligand>
</feature>
<feature type="domain" description="1-deoxy-D-xylulose 5-phosphate reductoisomerase C-terminal" evidence="11">
    <location>
        <begin position="144"/>
        <end position="230"/>
    </location>
</feature>
<dbReference type="HAMAP" id="MF_00183">
    <property type="entry name" value="DXP_reductoisom"/>
    <property type="match status" value="1"/>
</dbReference>
<feature type="binding site" evidence="9">
    <location>
        <position position="14"/>
    </location>
    <ligand>
        <name>NADPH</name>
        <dbReference type="ChEBI" id="CHEBI:57783"/>
    </ligand>
</feature>
<feature type="binding site" evidence="9">
    <location>
        <position position="148"/>
    </location>
    <ligand>
        <name>Mn(2+)</name>
        <dbReference type="ChEBI" id="CHEBI:29035"/>
    </ligand>
</feature>